<accession>A0A7H0VA18</accession>
<dbReference type="RefSeq" id="WP_210757132.1">
    <property type="nucleotide sequence ID" value="NZ_CP060139.1"/>
</dbReference>
<dbReference type="PANTHER" id="PTHR42759:SF1">
    <property type="entry name" value="MAGNESIUM-CHELATASE SUBUNIT CHLD"/>
    <property type="match status" value="1"/>
</dbReference>
<comment type="similarity">
    <text evidence="3">Belongs to the MoxR family.</text>
</comment>
<dbReference type="PIRSF" id="PIRSF002849">
    <property type="entry name" value="AAA_ATPase_chaperone_MoxR_prd"/>
    <property type="match status" value="1"/>
</dbReference>
<dbReference type="Proteomes" id="UP000516305">
    <property type="component" value="Chromosome"/>
</dbReference>
<dbReference type="SMART" id="SM00382">
    <property type="entry name" value="AAA"/>
    <property type="match status" value="1"/>
</dbReference>
<reference evidence="5 6" key="1">
    <citation type="submission" date="2020-08" db="EMBL/GenBank/DDBJ databases">
        <title>Croceimicrobium hydrocarbonivorans gen. nov., sp. nov., a novel marine bacterium isolated from a bacterial consortium that degrades polyethylene terephthalate.</title>
        <authorList>
            <person name="Liu R."/>
        </authorList>
    </citation>
    <scope>NUCLEOTIDE SEQUENCE [LARGE SCALE GENOMIC DNA]</scope>
    <source>
        <strain evidence="5 6">A20-9</strain>
    </source>
</reference>
<dbReference type="FunFam" id="3.40.50.300:FF:000640">
    <property type="entry name" value="MoxR family ATPase"/>
    <property type="match status" value="1"/>
</dbReference>
<dbReference type="InterPro" id="IPR011703">
    <property type="entry name" value="ATPase_AAA-3"/>
</dbReference>
<evidence type="ECO:0000256" key="1">
    <source>
        <dbReference type="ARBA" id="ARBA00022741"/>
    </source>
</evidence>
<gene>
    <name evidence="5" type="ORF">H4K34_09205</name>
</gene>
<evidence type="ECO:0000313" key="5">
    <source>
        <dbReference type="EMBL" id="QNR22566.1"/>
    </source>
</evidence>
<evidence type="ECO:0000256" key="3">
    <source>
        <dbReference type="ARBA" id="ARBA00061607"/>
    </source>
</evidence>
<dbReference type="GO" id="GO:0016887">
    <property type="term" value="F:ATP hydrolysis activity"/>
    <property type="evidence" value="ECO:0007669"/>
    <property type="project" value="InterPro"/>
</dbReference>
<keyword evidence="2" id="KW-0067">ATP-binding</keyword>
<dbReference type="Gene3D" id="1.10.8.80">
    <property type="entry name" value="Magnesium chelatase subunit I, C-Terminal domain"/>
    <property type="match status" value="1"/>
</dbReference>
<dbReference type="InterPro" id="IPR027417">
    <property type="entry name" value="P-loop_NTPase"/>
</dbReference>
<evidence type="ECO:0000256" key="2">
    <source>
        <dbReference type="ARBA" id="ARBA00022840"/>
    </source>
</evidence>
<evidence type="ECO:0000259" key="4">
    <source>
        <dbReference type="SMART" id="SM00382"/>
    </source>
</evidence>
<dbReference type="KEGG" id="chyd:H4K34_09205"/>
<sequence length="331" mass="37009">MEENTNPESDAFEKRVDLSRFKASLERVNEQIGSYIVGQRKAVELLQVALIADGHVLIEGVPGIAKTQLAKLMARALDLDFSRVQFTPDLMPSDILGTSVYNQKQGEFEFKSGPVFSNVVLVDEINRAPAKTQAALFEVMEERQVTIDGHQHKMDEPYLILATQNPIEQEGTYRLPEAQLDRFLFKISMDYPSLDEEFEILKLHQSLQGKPEAMIQKALSKEDIQELRATAKQIHIEEDILRYIAAIVDATRNQGSLYLGASPRASLALLNSARALAAIQDRDFVSPDDIRFLAAPVLAHRVILSPEREMEGLSSVEVLDQIVRSIKVPGS</sequence>
<dbReference type="SUPFAM" id="SSF52540">
    <property type="entry name" value="P-loop containing nucleoside triphosphate hydrolases"/>
    <property type="match status" value="1"/>
</dbReference>
<dbReference type="AlphaFoldDB" id="A0A7H0VA18"/>
<protein>
    <submittedName>
        <fullName evidence="5">MoxR family ATPase</fullName>
    </submittedName>
</protein>
<organism evidence="5 6">
    <name type="scientific">Croceimicrobium hydrocarbonivorans</name>
    <dbReference type="NCBI Taxonomy" id="2761580"/>
    <lineage>
        <taxon>Bacteria</taxon>
        <taxon>Pseudomonadati</taxon>
        <taxon>Bacteroidota</taxon>
        <taxon>Flavobacteriia</taxon>
        <taxon>Flavobacteriales</taxon>
        <taxon>Owenweeksiaceae</taxon>
        <taxon>Croceimicrobium</taxon>
    </lineage>
</organism>
<dbReference type="EMBL" id="CP060139">
    <property type="protein sequence ID" value="QNR22566.1"/>
    <property type="molecule type" value="Genomic_DNA"/>
</dbReference>
<dbReference type="GO" id="GO:0005524">
    <property type="term" value="F:ATP binding"/>
    <property type="evidence" value="ECO:0007669"/>
    <property type="project" value="UniProtKB-KW"/>
</dbReference>
<dbReference type="InterPro" id="IPR041628">
    <property type="entry name" value="ChlI/MoxR_AAA_lid"/>
</dbReference>
<keyword evidence="6" id="KW-1185">Reference proteome</keyword>
<evidence type="ECO:0000313" key="6">
    <source>
        <dbReference type="Proteomes" id="UP000516305"/>
    </source>
</evidence>
<dbReference type="InterPro" id="IPR050764">
    <property type="entry name" value="CbbQ/NirQ/NorQ/GpvN"/>
</dbReference>
<dbReference type="InterPro" id="IPR003593">
    <property type="entry name" value="AAA+_ATPase"/>
</dbReference>
<keyword evidence="1" id="KW-0547">Nucleotide-binding</keyword>
<dbReference type="Pfam" id="PF07726">
    <property type="entry name" value="AAA_3"/>
    <property type="match status" value="1"/>
</dbReference>
<dbReference type="Gene3D" id="3.40.50.300">
    <property type="entry name" value="P-loop containing nucleotide triphosphate hydrolases"/>
    <property type="match status" value="1"/>
</dbReference>
<proteinExistence type="inferred from homology"/>
<dbReference type="PANTHER" id="PTHR42759">
    <property type="entry name" value="MOXR FAMILY PROTEIN"/>
    <property type="match status" value="1"/>
</dbReference>
<dbReference type="Pfam" id="PF17863">
    <property type="entry name" value="AAA_lid_2"/>
    <property type="match status" value="1"/>
</dbReference>
<name>A0A7H0VA18_9FLAO</name>
<feature type="domain" description="AAA+ ATPase" evidence="4">
    <location>
        <begin position="52"/>
        <end position="193"/>
    </location>
</feature>